<feature type="transmembrane region" description="Helical" evidence="1">
    <location>
        <begin position="24"/>
        <end position="46"/>
    </location>
</feature>
<keyword evidence="3" id="KW-1185">Reference proteome</keyword>
<proteinExistence type="predicted"/>
<organism evidence="2 3">
    <name type="scientific">Funneliformis caledonium</name>
    <dbReference type="NCBI Taxonomy" id="1117310"/>
    <lineage>
        <taxon>Eukaryota</taxon>
        <taxon>Fungi</taxon>
        <taxon>Fungi incertae sedis</taxon>
        <taxon>Mucoromycota</taxon>
        <taxon>Glomeromycotina</taxon>
        <taxon>Glomeromycetes</taxon>
        <taxon>Glomerales</taxon>
        <taxon>Glomeraceae</taxon>
        <taxon>Funneliformis</taxon>
    </lineage>
</organism>
<evidence type="ECO:0000313" key="2">
    <source>
        <dbReference type="EMBL" id="CAG8697363.1"/>
    </source>
</evidence>
<feature type="transmembrane region" description="Helical" evidence="1">
    <location>
        <begin position="75"/>
        <end position="93"/>
    </location>
</feature>
<keyword evidence="1" id="KW-0472">Membrane</keyword>
<comment type="caution">
    <text evidence="2">The sequence shown here is derived from an EMBL/GenBank/DDBJ whole genome shotgun (WGS) entry which is preliminary data.</text>
</comment>
<evidence type="ECO:0000313" key="3">
    <source>
        <dbReference type="Proteomes" id="UP000789570"/>
    </source>
</evidence>
<feature type="non-terminal residue" evidence="2">
    <location>
        <position position="1"/>
    </location>
</feature>
<dbReference type="EMBL" id="CAJVPQ010007505">
    <property type="protein sequence ID" value="CAG8697363.1"/>
    <property type="molecule type" value="Genomic_DNA"/>
</dbReference>
<dbReference type="OrthoDB" id="2315602at2759"/>
<dbReference type="AlphaFoldDB" id="A0A9N9N2G5"/>
<evidence type="ECO:0000256" key="1">
    <source>
        <dbReference type="SAM" id="Phobius"/>
    </source>
</evidence>
<reference evidence="2" key="1">
    <citation type="submission" date="2021-06" db="EMBL/GenBank/DDBJ databases">
        <authorList>
            <person name="Kallberg Y."/>
            <person name="Tangrot J."/>
            <person name="Rosling A."/>
        </authorList>
    </citation>
    <scope>NUCLEOTIDE SEQUENCE</scope>
    <source>
        <strain evidence="2">UK204</strain>
    </source>
</reference>
<sequence length="149" mass="17730">FMKYKDGGPGRGLWKMLKQFLRKIGRTIGVILFYIYVIPPAVYAFFIKCREISTTLREFVSNDLNVLYISDPFETMKGIITLIGFMINIAYLYNLPGMNWWLEVQSIEKHLFYDLLLKEKGTWITIKVMFEYYDALQLNKIFWKSLRRG</sequence>
<accession>A0A9N9N2G5</accession>
<keyword evidence="1" id="KW-0812">Transmembrane</keyword>
<name>A0A9N9N2G5_9GLOM</name>
<protein>
    <submittedName>
        <fullName evidence="2">1886_t:CDS:1</fullName>
    </submittedName>
</protein>
<gene>
    <name evidence="2" type="ORF">FCALED_LOCUS13294</name>
</gene>
<keyword evidence="1" id="KW-1133">Transmembrane helix</keyword>
<dbReference type="Proteomes" id="UP000789570">
    <property type="component" value="Unassembled WGS sequence"/>
</dbReference>